<dbReference type="InterPro" id="IPR036640">
    <property type="entry name" value="ABC1_TM_sf"/>
</dbReference>
<dbReference type="Gene3D" id="1.20.1560.10">
    <property type="entry name" value="ABC transporter type 1, transmembrane domain"/>
    <property type="match status" value="1"/>
</dbReference>
<accession>A0A1I2SXD2</accession>
<comment type="subcellular location">
    <subcellularLocation>
        <location evidence="1">Cell membrane</location>
        <topology evidence="1">Multi-pass membrane protein</topology>
    </subcellularLocation>
</comment>
<dbReference type="GO" id="GO:0005524">
    <property type="term" value="F:ATP binding"/>
    <property type="evidence" value="ECO:0007669"/>
    <property type="project" value="InterPro"/>
</dbReference>
<feature type="transmembrane region" description="Helical" evidence="5">
    <location>
        <begin position="44"/>
        <end position="73"/>
    </location>
</feature>
<dbReference type="GO" id="GO:0140359">
    <property type="term" value="F:ABC-type transporter activity"/>
    <property type="evidence" value="ECO:0007669"/>
    <property type="project" value="InterPro"/>
</dbReference>
<sequence length="116" mass="13379">MKTRTLFSTSELVQTAGDGIDQLNAYFGRYIPQVFNTLLVPPTIFIVLCTFNWVVAVVLLACVPLIPLSILVIRKMPKGQSRDYQQVNVKGWLWRGCWYARASWYFSMSRPAMWID</sequence>
<keyword evidence="2 5" id="KW-0812">Transmembrane</keyword>
<dbReference type="PROSITE" id="PS50929">
    <property type="entry name" value="ABC_TM1F"/>
    <property type="match status" value="1"/>
</dbReference>
<evidence type="ECO:0000256" key="4">
    <source>
        <dbReference type="ARBA" id="ARBA00023136"/>
    </source>
</evidence>
<evidence type="ECO:0000256" key="5">
    <source>
        <dbReference type="SAM" id="Phobius"/>
    </source>
</evidence>
<evidence type="ECO:0000313" key="8">
    <source>
        <dbReference type="Proteomes" id="UP000198752"/>
    </source>
</evidence>
<dbReference type="STRING" id="269670.SAMN02982927_02075"/>
<dbReference type="InterPro" id="IPR011527">
    <property type="entry name" value="ABC1_TM_dom"/>
</dbReference>
<keyword evidence="4 5" id="KW-0472">Membrane</keyword>
<evidence type="ECO:0000256" key="1">
    <source>
        <dbReference type="ARBA" id="ARBA00004651"/>
    </source>
</evidence>
<dbReference type="Pfam" id="PF00664">
    <property type="entry name" value="ABC_membrane"/>
    <property type="match status" value="1"/>
</dbReference>
<feature type="domain" description="ABC transmembrane type-1" evidence="6">
    <location>
        <begin position="1"/>
        <end position="76"/>
    </location>
</feature>
<name>A0A1I2SXD2_9BACL</name>
<dbReference type="GO" id="GO:0005886">
    <property type="term" value="C:plasma membrane"/>
    <property type="evidence" value="ECO:0007669"/>
    <property type="project" value="UniProtKB-SubCell"/>
</dbReference>
<dbReference type="AlphaFoldDB" id="A0A1I2SXD2"/>
<dbReference type="OrthoDB" id="9762778at2"/>
<keyword evidence="3 5" id="KW-1133">Transmembrane helix</keyword>
<proteinExistence type="predicted"/>
<organism evidence="7 8">
    <name type="scientific">Sporolactobacillus nakayamae</name>
    <dbReference type="NCBI Taxonomy" id="269670"/>
    <lineage>
        <taxon>Bacteria</taxon>
        <taxon>Bacillati</taxon>
        <taxon>Bacillota</taxon>
        <taxon>Bacilli</taxon>
        <taxon>Bacillales</taxon>
        <taxon>Sporolactobacillaceae</taxon>
        <taxon>Sporolactobacillus</taxon>
    </lineage>
</organism>
<protein>
    <submittedName>
        <fullName evidence="7">ABC transporter transmembrane region</fullName>
    </submittedName>
</protein>
<gene>
    <name evidence="7" type="ORF">SAMN02982927_02075</name>
</gene>
<evidence type="ECO:0000313" key="7">
    <source>
        <dbReference type="EMBL" id="SFG56579.1"/>
    </source>
</evidence>
<dbReference type="Proteomes" id="UP000198752">
    <property type="component" value="Unassembled WGS sequence"/>
</dbReference>
<evidence type="ECO:0000256" key="2">
    <source>
        <dbReference type="ARBA" id="ARBA00022692"/>
    </source>
</evidence>
<dbReference type="RefSeq" id="WP_093672676.1">
    <property type="nucleotide sequence ID" value="NZ_FOOY01000013.1"/>
</dbReference>
<evidence type="ECO:0000259" key="6">
    <source>
        <dbReference type="PROSITE" id="PS50929"/>
    </source>
</evidence>
<reference evidence="8" key="1">
    <citation type="submission" date="2016-10" db="EMBL/GenBank/DDBJ databases">
        <authorList>
            <person name="Varghese N."/>
            <person name="Submissions S."/>
        </authorList>
    </citation>
    <scope>NUCLEOTIDE SEQUENCE [LARGE SCALE GENOMIC DNA]</scope>
    <source>
        <strain evidence="8">ATCC 700379</strain>
    </source>
</reference>
<dbReference type="SUPFAM" id="SSF90123">
    <property type="entry name" value="ABC transporter transmembrane region"/>
    <property type="match status" value="1"/>
</dbReference>
<keyword evidence="8" id="KW-1185">Reference proteome</keyword>
<evidence type="ECO:0000256" key="3">
    <source>
        <dbReference type="ARBA" id="ARBA00022989"/>
    </source>
</evidence>
<dbReference type="EMBL" id="FOOY01000013">
    <property type="protein sequence ID" value="SFG56579.1"/>
    <property type="molecule type" value="Genomic_DNA"/>
</dbReference>